<dbReference type="AlphaFoldDB" id="A0A8R1EKA5"/>
<feature type="region of interest" description="Disordered" evidence="1">
    <location>
        <begin position="195"/>
        <end position="273"/>
    </location>
</feature>
<reference evidence="2" key="2">
    <citation type="submission" date="2022-06" db="UniProtKB">
        <authorList>
            <consortium name="EnsemblMetazoa"/>
        </authorList>
    </citation>
    <scope>IDENTIFICATION</scope>
    <source>
        <strain evidence="2">DF5081</strain>
    </source>
</reference>
<feature type="compositionally biased region" description="Basic and acidic residues" evidence="1">
    <location>
        <begin position="261"/>
        <end position="273"/>
    </location>
</feature>
<feature type="region of interest" description="Disordered" evidence="1">
    <location>
        <begin position="95"/>
        <end position="117"/>
    </location>
</feature>
<accession>A0A8R1EKA5</accession>
<evidence type="ECO:0000256" key="1">
    <source>
        <dbReference type="SAM" id="MobiDB-lite"/>
    </source>
</evidence>
<keyword evidence="3" id="KW-1185">Reference proteome</keyword>
<name>A0A8R1EKA5_CAEJA</name>
<evidence type="ECO:0000313" key="3">
    <source>
        <dbReference type="Proteomes" id="UP000005237"/>
    </source>
</evidence>
<evidence type="ECO:0000313" key="2">
    <source>
        <dbReference type="EnsemblMetazoa" id="CJA35817.1"/>
    </source>
</evidence>
<dbReference type="EnsemblMetazoa" id="CJA35817.1">
    <property type="protein sequence ID" value="CJA35817.1"/>
    <property type="gene ID" value="WBGene00211664"/>
</dbReference>
<proteinExistence type="predicted"/>
<organism evidence="2 3">
    <name type="scientific">Caenorhabditis japonica</name>
    <dbReference type="NCBI Taxonomy" id="281687"/>
    <lineage>
        <taxon>Eukaryota</taxon>
        <taxon>Metazoa</taxon>
        <taxon>Ecdysozoa</taxon>
        <taxon>Nematoda</taxon>
        <taxon>Chromadorea</taxon>
        <taxon>Rhabditida</taxon>
        <taxon>Rhabditina</taxon>
        <taxon>Rhabditomorpha</taxon>
        <taxon>Rhabditoidea</taxon>
        <taxon>Rhabditidae</taxon>
        <taxon>Peloderinae</taxon>
        <taxon>Caenorhabditis</taxon>
    </lineage>
</organism>
<dbReference type="Proteomes" id="UP000005237">
    <property type="component" value="Unassembled WGS sequence"/>
</dbReference>
<protein>
    <submittedName>
        <fullName evidence="2">Uncharacterized protein</fullName>
    </submittedName>
</protein>
<sequence length="340" mass="38360">QDSQLLNVINDDELDEYEPPCEIKSTLCLVEEQATSEIVESQRVEDSQTLEAPNKLTESEAIRCITVGNSVEVPPPLEAIVAEIQVKASPSSVQEVQSVSGIEPNQKPASDENESQPDNLFQMENVEFQVDEVDSVKQANLDDKMVASPNEAENDHIQTPESSFEITTEMTKTIENERVKESEETRSTVLIMQPEPDVEIENQDKPSQVDPVAEPLDLRTKPTTASENLEKPYAAFPVEENSPEEQIQTVETQKPKPPIVGERKSRRIAERKAQRAKWNYFQEEERWEKIRPVRREEKPVVIETVSTVEPITEVPESPNFQNPLISFPCHGIEAVPPSPR</sequence>
<reference evidence="3" key="1">
    <citation type="submission" date="2010-08" db="EMBL/GenBank/DDBJ databases">
        <authorList>
            <consortium name="Caenorhabditis japonica Sequencing Consortium"/>
            <person name="Wilson R.K."/>
        </authorList>
    </citation>
    <scope>NUCLEOTIDE SEQUENCE [LARGE SCALE GENOMIC DNA]</scope>
    <source>
        <strain evidence="3">DF5081</strain>
    </source>
</reference>